<proteinExistence type="predicted"/>
<keyword evidence="1" id="KW-0472">Membrane</keyword>
<feature type="transmembrane region" description="Helical" evidence="1">
    <location>
        <begin position="119"/>
        <end position="141"/>
    </location>
</feature>
<name>A0A4Y9AAH4_9BACI</name>
<gene>
    <name evidence="2" type="ORF">E4U82_18005</name>
</gene>
<organism evidence="2 3">
    <name type="scientific">Lentibacillus salicampi</name>
    <dbReference type="NCBI Taxonomy" id="175306"/>
    <lineage>
        <taxon>Bacteria</taxon>
        <taxon>Bacillati</taxon>
        <taxon>Bacillota</taxon>
        <taxon>Bacilli</taxon>
        <taxon>Bacillales</taxon>
        <taxon>Bacillaceae</taxon>
        <taxon>Lentibacillus</taxon>
    </lineage>
</organism>
<dbReference type="EMBL" id="SRHY01000056">
    <property type="protein sequence ID" value="TFJ91364.1"/>
    <property type="molecule type" value="Genomic_DNA"/>
</dbReference>
<protein>
    <submittedName>
        <fullName evidence="2">Uncharacterized protein</fullName>
    </submittedName>
</protein>
<feature type="transmembrane region" description="Helical" evidence="1">
    <location>
        <begin position="249"/>
        <end position="271"/>
    </location>
</feature>
<feature type="transmembrane region" description="Helical" evidence="1">
    <location>
        <begin position="179"/>
        <end position="201"/>
    </location>
</feature>
<comment type="caution">
    <text evidence="2">The sequence shown here is derived from an EMBL/GenBank/DDBJ whole genome shotgun (WGS) entry which is preliminary data.</text>
</comment>
<evidence type="ECO:0000256" key="1">
    <source>
        <dbReference type="SAM" id="Phobius"/>
    </source>
</evidence>
<feature type="transmembrane region" description="Helical" evidence="1">
    <location>
        <begin position="81"/>
        <end position="107"/>
    </location>
</feature>
<keyword evidence="1" id="KW-0812">Transmembrane</keyword>
<keyword evidence="1" id="KW-1133">Transmembrane helix</keyword>
<evidence type="ECO:0000313" key="3">
    <source>
        <dbReference type="Proteomes" id="UP000298484"/>
    </source>
</evidence>
<dbReference type="RefSeq" id="WP_135111599.1">
    <property type="nucleotide sequence ID" value="NZ_SRHY01000056.1"/>
</dbReference>
<dbReference type="Proteomes" id="UP000298484">
    <property type="component" value="Unassembled WGS sequence"/>
</dbReference>
<sequence>MEMIGRYVYAVTKRLPEAQRKDVADELSGLIEDMLEERVQGREITEEDVEGVLLELGHPRTLARKYRGSKKYVIGPELYDLYMLVLKIGLISAVSVFTIIFMIQVILNPMNILDYFVNFIVSFVTIIPTVIGWTTLGFALVEYFGAGKLEHIHLDKGWKPSSLAAVPDPKRQIKRSEPIAGIMFYVLIMVILAFSNDYFGIWIFQDGEFSGIVPFLNEESYGLFLLLILIVFGFGIVKECLKFMYEKWTFSLVGFTAIVNLISIALILFMITSVQFWNPYFMNELVQHGFVNGGSDDFETVRIIWEQSTFWILIFLMFGLVWDIVAGFMKVRKAK</sequence>
<accession>A0A4Y9AAH4</accession>
<keyword evidence="3" id="KW-1185">Reference proteome</keyword>
<dbReference type="AlphaFoldDB" id="A0A4Y9AAH4"/>
<feature type="transmembrane region" description="Helical" evidence="1">
    <location>
        <begin position="310"/>
        <end position="329"/>
    </location>
</feature>
<dbReference type="OrthoDB" id="116789at2"/>
<evidence type="ECO:0000313" key="2">
    <source>
        <dbReference type="EMBL" id="TFJ91364.1"/>
    </source>
</evidence>
<feature type="transmembrane region" description="Helical" evidence="1">
    <location>
        <begin position="221"/>
        <end position="237"/>
    </location>
</feature>
<reference evidence="2 3" key="1">
    <citation type="submission" date="2019-03" db="EMBL/GenBank/DDBJ databases">
        <title>Genome sequence of Lentibacillus salicampi ATCC BAA-719.</title>
        <authorList>
            <person name="Maclea K.S."/>
            <person name="Simoes Junior M."/>
        </authorList>
    </citation>
    <scope>NUCLEOTIDE SEQUENCE [LARGE SCALE GENOMIC DNA]</scope>
    <source>
        <strain evidence="2 3">ATCC BAA-719</strain>
    </source>
</reference>